<feature type="domain" description="IPT/TIG" evidence="2">
    <location>
        <begin position="188"/>
        <end position="275"/>
    </location>
</feature>
<dbReference type="InterPro" id="IPR013783">
    <property type="entry name" value="Ig-like_fold"/>
</dbReference>
<dbReference type="Proteomes" id="UP001286313">
    <property type="component" value="Unassembled WGS sequence"/>
</dbReference>
<dbReference type="SMART" id="SM00429">
    <property type="entry name" value="IPT"/>
    <property type="match status" value="4"/>
</dbReference>
<dbReference type="PANTHER" id="PTHR46769">
    <property type="entry name" value="POLYCYSTIC KIDNEY AND HEPATIC DISEASE 1 (AUTOSOMAL RECESSIVE)-LIKE 1"/>
    <property type="match status" value="1"/>
</dbReference>
<evidence type="ECO:0000256" key="1">
    <source>
        <dbReference type="ARBA" id="ARBA00022729"/>
    </source>
</evidence>
<dbReference type="InterPro" id="IPR008972">
    <property type="entry name" value="Cupredoxin"/>
</dbReference>
<organism evidence="3 4">
    <name type="scientific">Petrolisthes cinctipes</name>
    <name type="common">Flat porcelain crab</name>
    <dbReference type="NCBI Taxonomy" id="88211"/>
    <lineage>
        <taxon>Eukaryota</taxon>
        <taxon>Metazoa</taxon>
        <taxon>Ecdysozoa</taxon>
        <taxon>Arthropoda</taxon>
        <taxon>Crustacea</taxon>
        <taxon>Multicrustacea</taxon>
        <taxon>Malacostraca</taxon>
        <taxon>Eumalacostraca</taxon>
        <taxon>Eucarida</taxon>
        <taxon>Decapoda</taxon>
        <taxon>Pleocyemata</taxon>
        <taxon>Anomura</taxon>
        <taxon>Galatheoidea</taxon>
        <taxon>Porcellanidae</taxon>
        <taxon>Petrolisthes</taxon>
    </lineage>
</organism>
<dbReference type="EMBL" id="JAWQEG010000041">
    <property type="protein sequence ID" value="KAK3895443.1"/>
    <property type="molecule type" value="Genomic_DNA"/>
</dbReference>
<evidence type="ECO:0000313" key="4">
    <source>
        <dbReference type="Proteomes" id="UP001286313"/>
    </source>
</evidence>
<gene>
    <name evidence="3" type="ORF">Pcinc_000892</name>
</gene>
<feature type="domain" description="IPT/TIG" evidence="2">
    <location>
        <begin position="279"/>
        <end position="364"/>
    </location>
</feature>
<evidence type="ECO:0000259" key="2">
    <source>
        <dbReference type="SMART" id="SM00429"/>
    </source>
</evidence>
<reference evidence="3" key="1">
    <citation type="submission" date="2023-10" db="EMBL/GenBank/DDBJ databases">
        <title>Genome assemblies of two species of porcelain crab, Petrolisthes cinctipes and Petrolisthes manimaculis (Anomura: Porcellanidae).</title>
        <authorList>
            <person name="Angst P."/>
        </authorList>
    </citation>
    <scope>NUCLEOTIDE SEQUENCE</scope>
    <source>
        <strain evidence="3">PB745_01</strain>
        <tissue evidence="3">Gill</tissue>
    </source>
</reference>
<evidence type="ECO:0000313" key="3">
    <source>
        <dbReference type="EMBL" id="KAK3895443.1"/>
    </source>
</evidence>
<dbReference type="CDD" id="cd00603">
    <property type="entry name" value="IPT_PCSR"/>
    <property type="match status" value="3"/>
</dbReference>
<proteinExistence type="predicted"/>
<dbReference type="InterPro" id="IPR014756">
    <property type="entry name" value="Ig_E-set"/>
</dbReference>
<feature type="domain" description="IPT/TIG" evidence="2">
    <location>
        <begin position="104"/>
        <end position="186"/>
    </location>
</feature>
<name>A0AAE1GRV8_PETCI</name>
<dbReference type="Gene3D" id="2.60.40.420">
    <property type="entry name" value="Cupredoxins - blue copper proteins"/>
    <property type="match status" value="1"/>
</dbReference>
<keyword evidence="1" id="KW-0732">Signal</keyword>
<dbReference type="InterPro" id="IPR002909">
    <property type="entry name" value="IPT_dom"/>
</dbReference>
<keyword evidence="4" id="KW-1185">Reference proteome</keyword>
<dbReference type="PANTHER" id="PTHR46769:SF2">
    <property type="entry name" value="FIBROCYSTIN-L ISOFORM 2 PRECURSOR-RELATED"/>
    <property type="match status" value="1"/>
</dbReference>
<comment type="caution">
    <text evidence="3">The sequence shown here is derived from an EMBL/GenBank/DDBJ whole genome shotgun (WGS) entry which is preliminary data.</text>
</comment>
<dbReference type="AlphaFoldDB" id="A0AAE1GRV8"/>
<dbReference type="InterPro" id="IPR052387">
    <property type="entry name" value="Fibrocystin"/>
</dbReference>
<dbReference type="Pfam" id="PF01833">
    <property type="entry name" value="TIG"/>
    <property type="match status" value="3"/>
</dbReference>
<dbReference type="CDD" id="cd00102">
    <property type="entry name" value="IPT"/>
    <property type="match status" value="1"/>
</dbReference>
<protein>
    <recommendedName>
        <fullName evidence="2">IPT/TIG domain-containing protein</fullName>
    </recommendedName>
</protein>
<dbReference type="SUPFAM" id="SSF81296">
    <property type="entry name" value="E set domains"/>
    <property type="match status" value="3"/>
</dbReference>
<dbReference type="Gene3D" id="2.60.40.10">
    <property type="entry name" value="Immunoglobulins"/>
    <property type="match status" value="4"/>
</dbReference>
<accession>A0AAE1GRV8</accession>
<sequence>MQADSSWPGALQSATSETYDLGGGSEVTVTRTHLATGPVQGTWDLHIQDKVLKGIRPDIEGDKLAVMLNTLMGVNNGFSVVVRVNGYTAACEGQCDITFDDSNIPTLTSVSGNTGDEGLHTLTVTGSGFTATDTAHYTVTVGGKDCAVTSVSATQVVCTVVLTAGSYQVGVLMQPYGSAINTLTYNVDLSVTSVSPTTGGIGGYYELTVAGQGFLDLADMTSQDGVTVGGSACQVVASIYSEVKCIVPPGTSGTVSVSVEYRGKTAALSNAFIYDSSLSASITSVSPNSISVLEGEELTITGSNFGSDVGSVTLEGESDVACNVSNWSDTSITCTTPTLTPHTYIVWVNNDQGRASQPSGGAVTVTVVLKVTGTSTTQGSVKGGTLLALRGQGFGMDCSLLEVRLGSRGDVCQVQECTDTSLTCQVQLTPKNHIIRNTGTVSAVGVSWQPSSVEVREGDTVTWVWQQGDNQITHNVFQSFSPIDNSYNGVGFYSGSPTPSGAFQVKFSHESTVYFAGDPIEGTTLSGQITVMRPGQETYPVQVTLGGTDATYEPNDIDVTLSVSGCPTLVEGPLDGCNLTSPTTTPSGLSFTTHTCLTPSLTQISASTTDSVPGLRYKHCPKYLVKSDE</sequence>
<feature type="domain" description="IPT/TIG" evidence="2">
    <location>
        <begin position="368"/>
        <end position="468"/>
    </location>
</feature>
<dbReference type="SUPFAM" id="SSF49503">
    <property type="entry name" value="Cupredoxins"/>
    <property type="match status" value="1"/>
</dbReference>